<evidence type="ECO:0000256" key="5">
    <source>
        <dbReference type="ARBA" id="ARBA00022840"/>
    </source>
</evidence>
<dbReference type="SMART" id="SM00220">
    <property type="entry name" value="S_TKc"/>
    <property type="match status" value="1"/>
</dbReference>
<dbReference type="PROSITE" id="PS00108">
    <property type="entry name" value="PROTEIN_KINASE_ST"/>
    <property type="match status" value="1"/>
</dbReference>
<dbReference type="PANTHER" id="PTHR44329">
    <property type="entry name" value="SERINE/THREONINE-PROTEIN KINASE TNNI3K-RELATED"/>
    <property type="match status" value="1"/>
</dbReference>
<evidence type="ECO:0000256" key="6">
    <source>
        <dbReference type="PROSITE-ProRule" id="PRU10141"/>
    </source>
</evidence>
<dbReference type="InterPro" id="IPR008271">
    <property type="entry name" value="Ser/Thr_kinase_AS"/>
</dbReference>
<dbReference type="PANTHER" id="PTHR44329:SF261">
    <property type="entry name" value="ZINC FINGER CONTAINING PROTEIN KINASE-RELATED"/>
    <property type="match status" value="1"/>
</dbReference>
<dbReference type="CDD" id="cd13999">
    <property type="entry name" value="STKc_MAP3K-like"/>
    <property type="match status" value="1"/>
</dbReference>
<keyword evidence="1 7" id="KW-0723">Serine/threonine-protein kinase</keyword>
<comment type="caution">
    <text evidence="9">The sequence shown here is derived from an EMBL/GenBank/DDBJ whole genome shotgun (WGS) entry which is preliminary data.</text>
</comment>
<dbReference type="InterPro" id="IPR001245">
    <property type="entry name" value="Ser-Thr/Tyr_kinase_cat_dom"/>
</dbReference>
<sequence length="485" mass="53629">MKEQSAIIKVRFQSTMGTRQQDVRDQELISRIEELETAIASALKVNKLLNQEVEKYVIASDREHGDCEAWMRRARGLAKQLHAARRRGAVHTGSGGRELNGNLGGDSEECHFYDGVEDGGCRALADYLDKLEAATDAEERDAAPSTSGLAIQPSPAQLRVIARLISRGKASGWLIEPTEVVLGKVLGQGCFGTTYLGRWRGADVAVKCVRVSKDTELTSFLREVEAMSLVRHPNVVPFLGACIQAPDQFWLLSEFMSGGTLETWLRPGGKDPLIPRPLAHRTRAALQVAQGMAALHGCQPLIMHRDLKPSNVFVDAGGAARIGDFGLVRRLLPEESKASLTGETGTYLYMAPEVMRHDVYDYKCDIWSWGVLFSETMDGGRLPYWYTYMTPVQIATAVAEEQLQPHIPTDLHADLQVLGNIACQFDPYTRPDFNMIVAELGPIVQQLEDELSMKSNSTILSHIQHLTAEWGGVLRKAIYGQKAMK</sequence>
<dbReference type="PROSITE" id="PS00107">
    <property type="entry name" value="PROTEIN_KINASE_ATP"/>
    <property type="match status" value="1"/>
</dbReference>
<dbReference type="Gene3D" id="3.30.200.20">
    <property type="entry name" value="Phosphorylase Kinase, domain 1"/>
    <property type="match status" value="1"/>
</dbReference>
<comment type="similarity">
    <text evidence="7">Belongs to the protein kinase superfamily.</text>
</comment>
<evidence type="ECO:0000256" key="7">
    <source>
        <dbReference type="RuleBase" id="RU000304"/>
    </source>
</evidence>
<dbReference type="PROSITE" id="PS50011">
    <property type="entry name" value="PROTEIN_KINASE_DOM"/>
    <property type="match status" value="1"/>
</dbReference>
<reference evidence="9 10" key="1">
    <citation type="submission" date="2017-08" db="EMBL/GenBank/DDBJ databases">
        <title>Acidophilic green algal genome provides insights into adaptation to an acidic environment.</title>
        <authorList>
            <person name="Hirooka S."/>
            <person name="Hirose Y."/>
            <person name="Kanesaki Y."/>
            <person name="Higuchi S."/>
            <person name="Fujiwara T."/>
            <person name="Onuma R."/>
            <person name="Era A."/>
            <person name="Ohbayashi R."/>
            <person name="Uzuka A."/>
            <person name="Nozaki H."/>
            <person name="Yoshikawa H."/>
            <person name="Miyagishima S.Y."/>
        </authorList>
    </citation>
    <scope>NUCLEOTIDE SEQUENCE [LARGE SCALE GENOMIC DNA]</scope>
    <source>
        <strain evidence="9 10">NIES-2499</strain>
    </source>
</reference>
<keyword evidence="2" id="KW-0808">Transferase</keyword>
<evidence type="ECO:0000313" key="10">
    <source>
        <dbReference type="Proteomes" id="UP000232323"/>
    </source>
</evidence>
<dbReference type="STRING" id="1157962.A0A250WV31"/>
<proteinExistence type="inferred from homology"/>
<evidence type="ECO:0000256" key="4">
    <source>
        <dbReference type="ARBA" id="ARBA00022777"/>
    </source>
</evidence>
<keyword evidence="5 6" id="KW-0067">ATP-binding</keyword>
<dbReference type="Gene3D" id="1.10.510.10">
    <property type="entry name" value="Transferase(Phosphotransferase) domain 1"/>
    <property type="match status" value="1"/>
</dbReference>
<dbReference type="SUPFAM" id="SSF56112">
    <property type="entry name" value="Protein kinase-like (PK-like)"/>
    <property type="match status" value="1"/>
</dbReference>
<dbReference type="InterPro" id="IPR051681">
    <property type="entry name" value="Ser/Thr_Kinases-Pseudokinases"/>
</dbReference>
<evidence type="ECO:0000256" key="3">
    <source>
        <dbReference type="ARBA" id="ARBA00022741"/>
    </source>
</evidence>
<accession>A0A250WV31</accession>
<dbReference type="OrthoDB" id="10261027at2759"/>
<evidence type="ECO:0000313" key="9">
    <source>
        <dbReference type="EMBL" id="GAX74482.1"/>
    </source>
</evidence>
<dbReference type="Proteomes" id="UP000232323">
    <property type="component" value="Unassembled WGS sequence"/>
</dbReference>
<dbReference type="GO" id="GO:0005524">
    <property type="term" value="F:ATP binding"/>
    <property type="evidence" value="ECO:0007669"/>
    <property type="project" value="UniProtKB-UniRule"/>
</dbReference>
<evidence type="ECO:0000259" key="8">
    <source>
        <dbReference type="PROSITE" id="PS50011"/>
    </source>
</evidence>
<evidence type="ECO:0000256" key="1">
    <source>
        <dbReference type="ARBA" id="ARBA00022527"/>
    </source>
</evidence>
<gene>
    <name evidence="9" type="ORF">CEUSTIGMA_g1931.t1</name>
</gene>
<keyword evidence="3 6" id="KW-0547">Nucleotide-binding</keyword>
<feature type="binding site" evidence="6">
    <location>
        <position position="207"/>
    </location>
    <ligand>
        <name>ATP</name>
        <dbReference type="ChEBI" id="CHEBI:30616"/>
    </ligand>
</feature>
<dbReference type="GO" id="GO:0004674">
    <property type="term" value="F:protein serine/threonine kinase activity"/>
    <property type="evidence" value="ECO:0007669"/>
    <property type="project" value="UniProtKB-KW"/>
</dbReference>
<protein>
    <recommendedName>
        <fullName evidence="8">Protein kinase domain-containing protein</fullName>
    </recommendedName>
</protein>
<dbReference type="AlphaFoldDB" id="A0A250WV31"/>
<dbReference type="InterPro" id="IPR011009">
    <property type="entry name" value="Kinase-like_dom_sf"/>
</dbReference>
<dbReference type="InterPro" id="IPR017441">
    <property type="entry name" value="Protein_kinase_ATP_BS"/>
</dbReference>
<feature type="domain" description="Protein kinase" evidence="8">
    <location>
        <begin position="180"/>
        <end position="444"/>
    </location>
</feature>
<name>A0A250WV31_9CHLO</name>
<dbReference type="EMBL" id="BEGY01000007">
    <property type="protein sequence ID" value="GAX74482.1"/>
    <property type="molecule type" value="Genomic_DNA"/>
</dbReference>
<dbReference type="InterPro" id="IPR000719">
    <property type="entry name" value="Prot_kinase_dom"/>
</dbReference>
<keyword evidence="4" id="KW-0418">Kinase</keyword>
<dbReference type="Pfam" id="PF07714">
    <property type="entry name" value="PK_Tyr_Ser-Thr"/>
    <property type="match status" value="1"/>
</dbReference>
<evidence type="ECO:0000256" key="2">
    <source>
        <dbReference type="ARBA" id="ARBA00022679"/>
    </source>
</evidence>
<keyword evidence="10" id="KW-1185">Reference proteome</keyword>
<organism evidence="9 10">
    <name type="scientific">Chlamydomonas eustigma</name>
    <dbReference type="NCBI Taxonomy" id="1157962"/>
    <lineage>
        <taxon>Eukaryota</taxon>
        <taxon>Viridiplantae</taxon>
        <taxon>Chlorophyta</taxon>
        <taxon>core chlorophytes</taxon>
        <taxon>Chlorophyceae</taxon>
        <taxon>CS clade</taxon>
        <taxon>Chlamydomonadales</taxon>
        <taxon>Chlamydomonadaceae</taxon>
        <taxon>Chlamydomonas</taxon>
    </lineage>
</organism>